<name>A0A9X3BAU1_9PSED</name>
<accession>A0A9X3BAU1</accession>
<dbReference type="EMBL" id="JAOSKY010000003">
    <property type="protein sequence ID" value="MCU7247745.1"/>
    <property type="molecule type" value="Genomic_DNA"/>
</dbReference>
<protein>
    <submittedName>
        <fullName evidence="2">Uncharacterized protein</fullName>
    </submittedName>
</protein>
<proteinExistence type="predicted"/>
<evidence type="ECO:0000313" key="2">
    <source>
        <dbReference type="EMBL" id="MCU7247745.1"/>
    </source>
</evidence>
<reference evidence="2" key="2">
    <citation type="journal article" date="2023" name="mSystems">
        <title>Charting the Lipopeptidome of Nonpathogenic Pseudomonas.</title>
        <authorList>
            <person name="Cesa-Luna C."/>
            <person name="Geudens N."/>
            <person name="Girard L."/>
            <person name="De Roo V."/>
            <person name="Maklad H.R."/>
            <person name="Martins J.C."/>
            <person name="Hofte M."/>
            <person name="De Mot R."/>
        </authorList>
    </citation>
    <scope>NUCLEOTIDE SEQUENCE</scope>
    <source>
        <strain evidence="2">B1M3-32</strain>
    </source>
</reference>
<feature type="region of interest" description="Disordered" evidence="1">
    <location>
        <begin position="1"/>
        <end position="23"/>
    </location>
</feature>
<dbReference type="AlphaFoldDB" id="A0A9X3BAU1"/>
<feature type="compositionally biased region" description="Polar residues" evidence="1">
    <location>
        <begin position="1"/>
        <end position="20"/>
    </location>
</feature>
<comment type="caution">
    <text evidence="2">The sequence shown here is derived from an EMBL/GenBank/DDBJ whole genome shotgun (WGS) entry which is preliminary data.</text>
</comment>
<dbReference type="Proteomes" id="UP001139955">
    <property type="component" value="Unassembled WGS sequence"/>
</dbReference>
<dbReference type="RefSeq" id="WP_301621547.1">
    <property type="nucleotide sequence ID" value="NZ_JAOSKY010000003.1"/>
</dbReference>
<evidence type="ECO:0000256" key="1">
    <source>
        <dbReference type="SAM" id="MobiDB-lite"/>
    </source>
</evidence>
<organism evidence="2 3">
    <name type="scientific">Pseudomonas koreensis</name>
    <dbReference type="NCBI Taxonomy" id="198620"/>
    <lineage>
        <taxon>Bacteria</taxon>
        <taxon>Pseudomonadati</taxon>
        <taxon>Pseudomonadota</taxon>
        <taxon>Gammaproteobacteria</taxon>
        <taxon>Pseudomonadales</taxon>
        <taxon>Pseudomonadaceae</taxon>
        <taxon>Pseudomonas</taxon>
    </lineage>
</organism>
<evidence type="ECO:0000313" key="3">
    <source>
        <dbReference type="Proteomes" id="UP001139955"/>
    </source>
</evidence>
<reference evidence="2" key="1">
    <citation type="submission" date="2022-09" db="EMBL/GenBank/DDBJ databases">
        <authorList>
            <person name="Cesa-Luna C."/>
            <person name="Girard L."/>
            <person name="Lood C."/>
            <person name="Hofte M."/>
            <person name="De Mot R."/>
        </authorList>
    </citation>
    <scope>NUCLEOTIDE SEQUENCE</scope>
    <source>
        <strain evidence="2">B1M3-32</strain>
    </source>
</reference>
<gene>
    <name evidence="2" type="ORF">OC940_08015</name>
</gene>
<keyword evidence="3" id="KW-1185">Reference proteome</keyword>
<sequence length="148" mass="16630">MNISEKIQQTELPSGPNPEQGTDFDLGEIEIVWGNLTLQSPIVNFNQGMISANYLREISGNKGGTDNDVVVISLPKGASHNFQESYVRNDPKYHFQWAMNYEGKMYTPESGAMTGKFSVGYRTLEATIHFIFNDQTTANIKFKATKRN</sequence>